<proteinExistence type="predicted"/>
<gene>
    <name evidence="1" type="ORF">GCM10007416_00390</name>
</gene>
<protein>
    <submittedName>
        <fullName evidence="1">Uncharacterized protein</fullName>
    </submittedName>
</protein>
<comment type="caution">
    <text evidence="1">The sequence shown here is derived from an EMBL/GenBank/DDBJ whole genome shotgun (WGS) entry which is preliminary data.</text>
</comment>
<sequence>MTKAYIWLPSVGGDTENRLMVEGVDVENLHTQVLEQGFTGAFWFNGHAQVINLSLVTDIAFVDED</sequence>
<accession>A0ABQ1FVA5</accession>
<dbReference type="Proteomes" id="UP000617979">
    <property type="component" value="Unassembled WGS sequence"/>
</dbReference>
<organism evidence="1 2">
    <name type="scientific">Kroppenstedtia guangzhouensis</name>
    <dbReference type="NCBI Taxonomy" id="1274356"/>
    <lineage>
        <taxon>Bacteria</taxon>
        <taxon>Bacillati</taxon>
        <taxon>Bacillota</taxon>
        <taxon>Bacilli</taxon>
        <taxon>Bacillales</taxon>
        <taxon>Thermoactinomycetaceae</taxon>
        <taxon>Kroppenstedtia</taxon>
    </lineage>
</organism>
<dbReference type="RefSeq" id="WP_188428599.1">
    <property type="nucleotide sequence ID" value="NZ_BMEX01000001.1"/>
</dbReference>
<reference evidence="2" key="1">
    <citation type="journal article" date="2019" name="Int. J. Syst. Evol. Microbiol.">
        <title>The Global Catalogue of Microorganisms (GCM) 10K type strain sequencing project: providing services to taxonomists for standard genome sequencing and annotation.</title>
        <authorList>
            <consortium name="The Broad Institute Genomics Platform"/>
            <consortium name="The Broad Institute Genome Sequencing Center for Infectious Disease"/>
            <person name="Wu L."/>
            <person name="Ma J."/>
        </authorList>
    </citation>
    <scope>NUCLEOTIDE SEQUENCE [LARGE SCALE GENOMIC DNA]</scope>
    <source>
        <strain evidence="2">CGMCC 1.12404</strain>
    </source>
</reference>
<dbReference type="EMBL" id="BMEX01000001">
    <property type="protein sequence ID" value="GGA31798.1"/>
    <property type="molecule type" value="Genomic_DNA"/>
</dbReference>
<name>A0ABQ1FVA5_9BACL</name>
<keyword evidence="2" id="KW-1185">Reference proteome</keyword>
<evidence type="ECO:0000313" key="1">
    <source>
        <dbReference type="EMBL" id="GGA31798.1"/>
    </source>
</evidence>
<evidence type="ECO:0000313" key="2">
    <source>
        <dbReference type="Proteomes" id="UP000617979"/>
    </source>
</evidence>